<dbReference type="InterPro" id="IPR001650">
    <property type="entry name" value="Helicase_C-like"/>
</dbReference>
<protein>
    <submittedName>
        <fullName evidence="4">Uncharacterized protein</fullName>
    </submittedName>
</protein>
<dbReference type="GO" id="GO:0004386">
    <property type="term" value="F:helicase activity"/>
    <property type="evidence" value="ECO:0007669"/>
    <property type="project" value="UniProtKB-KW"/>
</dbReference>
<name>A0A512H7H8_9PROT</name>
<evidence type="ECO:0000259" key="2">
    <source>
        <dbReference type="PROSITE" id="PS51192"/>
    </source>
</evidence>
<dbReference type="Pfam" id="PF00176">
    <property type="entry name" value="SNF2-rel_dom"/>
    <property type="match status" value="1"/>
</dbReference>
<dbReference type="CDD" id="cd18793">
    <property type="entry name" value="SF2_C_SNF"/>
    <property type="match status" value="1"/>
</dbReference>
<dbReference type="SMART" id="SM00490">
    <property type="entry name" value="HELICc"/>
    <property type="match status" value="1"/>
</dbReference>
<dbReference type="GO" id="GO:0016787">
    <property type="term" value="F:hydrolase activity"/>
    <property type="evidence" value="ECO:0007669"/>
    <property type="project" value="UniProtKB-KW"/>
</dbReference>
<comment type="caution">
    <text evidence="4">The sequence shown here is derived from an EMBL/GenBank/DDBJ whole genome shotgun (WGS) entry which is preliminary data.</text>
</comment>
<evidence type="ECO:0000313" key="5">
    <source>
        <dbReference type="Proteomes" id="UP000321567"/>
    </source>
</evidence>
<dbReference type="SMART" id="SM00487">
    <property type="entry name" value="DEXDc"/>
    <property type="match status" value="1"/>
</dbReference>
<feature type="domain" description="Helicase ATP-binding" evidence="2">
    <location>
        <begin position="916"/>
        <end position="1073"/>
    </location>
</feature>
<dbReference type="PROSITE" id="PS51192">
    <property type="entry name" value="HELICASE_ATP_BIND_1"/>
    <property type="match status" value="1"/>
</dbReference>
<evidence type="ECO:0000259" key="3">
    <source>
        <dbReference type="PROSITE" id="PS51194"/>
    </source>
</evidence>
<dbReference type="InterPro" id="IPR038718">
    <property type="entry name" value="SNF2-like_sf"/>
</dbReference>
<dbReference type="CDD" id="cd18012">
    <property type="entry name" value="DEXQc_arch_SWI2_SNF2"/>
    <property type="match status" value="1"/>
</dbReference>
<dbReference type="PROSITE" id="PS51194">
    <property type="entry name" value="HELICASE_CTER"/>
    <property type="match status" value="1"/>
</dbReference>
<dbReference type="OrthoDB" id="9814088at2"/>
<dbReference type="GO" id="GO:0005524">
    <property type="term" value="F:ATP binding"/>
    <property type="evidence" value="ECO:0007669"/>
    <property type="project" value="InterPro"/>
</dbReference>
<dbReference type="Pfam" id="PF00271">
    <property type="entry name" value="Helicase_C"/>
    <property type="match status" value="1"/>
</dbReference>
<dbReference type="InterPro" id="IPR049730">
    <property type="entry name" value="SNF2/RAD54-like_C"/>
</dbReference>
<gene>
    <name evidence="4" type="ORF">ROR02_15440</name>
</gene>
<feature type="domain" description="Helicase C-terminal" evidence="3">
    <location>
        <begin position="1193"/>
        <end position="1351"/>
    </location>
</feature>
<dbReference type="Gene3D" id="3.40.50.10810">
    <property type="entry name" value="Tandem AAA-ATPase domain"/>
    <property type="match status" value="1"/>
</dbReference>
<dbReference type="InterPro" id="IPR014001">
    <property type="entry name" value="Helicase_ATP-bd"/>
</dbReference>
<keyword evidence="1" id="KW-0378">Hydrolase</keyword>
<accession>A0A512H7H8</accession>
<keyword evidence="5" id="KW-1185">Reference proteome</keyword>
<dbReference type="PANTHER" id="PTHR10799">
    <property type="entry name" value="SNF2/RAD54 HELICASE FAMILY"/>
    <property type="match status" value="1"/>
</dbReference>
<dbReference type="InterPro" id="IPR027417">
    <property type="entry name" value="P-loop_NTPase"/>
</dbReference>
<reference evidence="4 5" key="1">
    <citation type="submission" date="2019-07" db="EMBL/GenBank/DDBJ databases">
        <title>Whole genome shotgun sequence of Rhodospirillum oryzae NBRC 107573.</title>
        <authorList>
            <person name="Hosoyama A."/>
            <person name="Uohara A."/>
            <person name="Ohji S."/>
            <person name="Ichikawa N."/>
        </authorList>
    </citation>
    <scope>NUCLEOTIDE SEQUENCE [LARGE SCALE GENOMIC DNA]</scope>
    <source>
        <strain evidence="4 5">NBRC 107573</strain>
    </source>
</reference>
<organism evidence="4 5">
    <name type="scientific">Pararhodospirillum oryzae</name>
    <dbReference type="NCBI Taxonomy" id="478448"/>
    <lineage>
        <taxon>Bacteria</taxon>
        <taxon>Pseudomonadati</taxon>
        <taxon>Pseudomonadota</taxon>
        <taxon>Alphaproteobacteria</taxon>
        <taxon>Rhodospirillales</taxon>
        <taxon>Rhodospirillaceae</taxon>
        <taxon>Pararhodospirillum</taxon>
    </lineage>
</organism>
<dbReference type="InterPro" id="IPR000330">
    <property type="entry name" value="SNF2_N"/>
</dbReference>
<dbReference type="Proteomes" id="UP000321567">
    <property type="component" value="Unassembled WGS sequence"/>
</dbReference>
<evidence type="ECO:0000313" key="4">
    <source>
        <dbReference type="EMBL" id="GEO81413.1"/>
    </source>
</evidence>
<evidence type="ECO:0000256" key="1">
    <source>
        <dbReference type="ARBA" id="ARBA00022801"/>
    </source>
</evidence>
<dbReference type="EMBL" id="BJZO01000035">
    <property type="protein sequence ID" value="GEO81413.1"/>
    <property type="molecule type" value="Genomic_DNA"/>
</dbReference>
<dbReference type="RefSeq" id="WP_147163448.1">
    <property type="nucleotide sequence ID" value="NZ_BJZO01000035.1"/>
</dbReference>
<dbReference type="SUPFAM" id="SSF52540">
    <property type="entry name" value="P-loop containing nucleoside triphosphate hydrolases"/>
    <property type="match status" value="2"/>
</dbReference>
<sequence length="1358" mass="147054">MLSSPSPSITPSALPADQRLFLGIRAALGGPLPRTAMERVLKAGAVPLPGISAEAFQALGNTLIEKRLLGKKGFCSPTLAHVMTRDLLASLGPGRFKSLVEKACPLLPFQPDRPNPPLRLAVYLNDRAFYENTLERQASFYKASHLTETWDLEKAFGDLEVDGPWLATLDSFFWPRLVAARAARVAAWGQNPGERDRLAALMRDHPALAPACWPFQADLALLNADLPALDALLAAVPAGVPPSLVLAPQGARALLAGEEPARAVALFGAALKEHRKITRKRKGGLPGLAGVLHACALLAAATPDSLNALAVVLPDKDPSPDALALRALHDLALNHLAEARNRLHALPPPRKEARPLPVALTALALAHVNPADLKHGEDGFQARFTEMGTRFPLAARILAEALAPNATASRPYTAFLEKTLPALPFRFMDVIATKAPWERVLANLEAVLAPAAAPPTSTAAPGARRLAWMIDMEHHNIAPVEQVLQARGWSAGRPVALQRFQREDPRLDYLDSHDRKALDTLSQRIDAWSYAPVWEFPPHDTLPALIGHPRVFDAHAPTHPVELVAGRVELILAACKSGYSLTVSHGANSPAVFLDRESPTRWHVVELTAQGVALGALLGPTGLQVPPEGREHLIRIAQLEAPSFPLRIEAEDLDDTPITPGSPASVLRLEPLDEGLRITQGVRPAGAEGPFLPPGVGTRILVVGGGENRQRVRRDPEAESRAAAALRDACPMLDGEGPAWILDDLGSALELLHALQALPEPPALEWPRGETLRLLPPVSGRAVQVSIHSGTNWFAVEGSVQVDEGLVLDLKDVLDRLGSAPRGFVPLGEGRFLALEHSLRTRLAHLNRLGDLERLPTLAGAIVRDLLDDAGQVQGDAGWRAFVERLDNARDWTPALPAGFTAELRDYQRDGFAWMARLARWGAGALLADDMGLGKTIQTLAVMVDKARHGPVLVVAPVSVCGNWAAEIARFAPGLAVTRLAEAEDRGEVLDALEPGRVLIVSYGLLPREEERLRPIRWAMLVLDEAQAIKNPDTQRARTALALTADFRVALTGTPIENSLDELWSLFRFLNPGLLGGRSAFTQRFAGPQAQADPTARAALRALVRPFLLRRTKASVLAELPPRTEQTLVVEPGPDERAFYEALRRTALERLDQAGEARTRVHILAEITRLRQACCDPALVAPEADVPSAKREAFLDLIAELREGRHRALVFSQFVGHLNRIKSALDAAAIPYLSLDGSTPSRERDRRVAAFQAGEGDVFLISLKAGGVGLNLTAADYVIHLDPWWNPAVEDQASDRAHRLGQQRPVTIYRLVIKNSIEEGILALHQRKRDLADALLEDADHAGTLSEEELLGLIQAGL</sequence>
<dbReference type="Gene3D" id="3.40.50.300">
    <property type="entry name" value="P-loop containing nucleotide triphosphate hydrolases"/>
    <property type="match status" value="1"/>
</dbReference>
<proteinExistence type="predicted"/>